<sequence>MSAKAGSKPASTASAVVASGRRTGFSSVMPVSLSRGGKAAASRRFRPCGTSPAAVWSAILADLRDQINHYR</sequence>
<accession>A0A6G4WL18</accession>
<evidence type="ECO:0000313" key="2">
    <source>
        <dbReference type="Proteomes" id="UP001642900"/>
    </source>
</evidence>
<name>A0A6G4WL18_9HYPH</name>
<dbReference type="RefSeq" id="WP_165033812.1">
    <property type="nucleotide sequence ID" value="NZ_JAAKZF010000101.1"/>
</dbReference>
<dbReference type="Proteomes" id="UP001642900">
    <property type="component" value="Unassembled WGS sequence"/>
</dbReference>
<evidence type="ECO:0000313" key="1">
    <source>
        <dbReference type="EMBL" id="NGO55461.1"/>
    </source>
</evidence>
<dbReference type="EMBL" id="JAAKZF010000101">
    <property type="protein sequence ID" value="NGO55461.1"/>
    <property type="molecule type" value="Genomic_DNA"/>
</dbReference>
<protein>
    <submittedName>
        <fullName evidence="1">Uncharacterized protein</fullName>
    </submittedName>
</protein>
<proteinExistence type="predicted"/>
<comment type="caution">
    <text evidence="1">The sequence shown here is derived from an EMBL/GenBank/DDBJ whole genome shotgun (WGS) entry which is preliminary data.</text>
</comment>
<dbReference type="AlphaFoldDB" id="A0A6G4WL18"/>
<reference evidence="1 2" key="1">
    <citation type="submission" date="2020-02" db="EMBL/GenBank/DDBJ databases">
        <title>Genome sequence of strain CCNWXJ40-4.</title>
        <authorList>
            <person name="Gao J."/>
            <person name="Sun J."/>
        </authorList>
    </citation>
    <scope>NUCLEOTIDE SEQUENCE [LARGE SCALE GENOMIC DNA]</scope>
    <source>
        <strain evidence="1 2">CCNWXJ 40-4</strain>
    </source>
</reference>
<organism evidence="1 2">
    <name type="scientific">Allomesorhizobium camelthorni</name>
    <dbReference type="NCBI Taxonomy" id="475069"/>
    <lineage>
        <taxon>Bacteria</taxon>
        <taxon>Pseudomonadati</taxon>
        <taxon>Pseudomonadota</taxon>
        <taxon>Alphaproteobacteria</taxon>
        <taxon>Hyphomicrobiales</taxon>
        <taxon>Phyllobacteriaceae</taxon>
        <taxon>Allomesorhizobium</taxon>
    </lineage>
</organism>
<gene>
    <name evidence="1" type="ORF">G6N73_31210</name>
</gene>
<keyword evidence="2" id="KW-1185">Reference proteome</keyword>